<dbReference type="Pfam" id="PF08241">
    <property type="entry name" value="Methyltransf_11"/>
    <property type="match status" value="1"/>
</dbReference>
<dbReference type="AlphaFoldDB" id="A0A1G2KX62"/>
<reference evidence="2 3" key="1">
    <citation type="journal article" date="2016" name="Nat. Commun.">
        <title>Thousands of microbial genomes shed light on interconnected biogeochemical processes in an aquifer system.</title>
        <authorList>
            <person name="Anantharaman K."/>
            <person name="Brown C.T."/>
            <person name="Hug L.A."/>
            <person name="Sharon I."/>
            <person name="Castelle C.J."/>
            <person name="Probst A.J."/>
            <person name="Thomas B.C."/>
            <person name="Singh A."/>
            <person name="Wilkins M.J."/>
            <person name="Karaoz U."/>
            <person name="Brodie E.L."/>
            <person name="Williams K.H."/>
            <person name="Hubbard S.S."/>
            <person name="Banfield J.F."/>
        </authorList>
    </citation>
    <scope>NUCLEOTIDE SEQUENCE [LARGE SCALE GENOMIC DNA]</scope>
</reference>
<dbReference type="Proteomes" id="UP000177177">
    <property type="component" value="Unassembled WGS sequence"/>
</dbReference>
<evidence type="ECO:0000313" key="3">
    <source>
        <dbReference type="Proteomes" id="UP000177177"/>
    </source>
</evidence>
<dbReference type="SUPFAM" id="SSF53335">
    <property type="entry name" value="S-adenosyl-L-methionine-dependent methyltransferases"/>
    <property type="match status" value="1"/>
</dbReference>
<proteinExistence type="predicted"/>
<accession>A0A1G2KX62</accession>
<organism evidence="2 3">
    <name type="scientific">Candidatus Sungbacteria bacterium RIFCSPHIGHO2_02_FULL_53_17</name>
    <dbReference type="NCBI Taxonomy" id="1802275"/>
    <lineage>
        <taxon>Bacteria</taxon>
        <taxon>Candidatus Sungiibacteriota</taxon>
    </lineage>
</organism>
<sequence length="222" mass="25853">MPSVYDIPFWSKDFYDHKARWIHYYHQVNFVAREVRRREKKLENFTVLEIGPSHGFVTDYLKKFGVAVTTLDNKKEYSPDVLGTVLTMPFPDDTFDMVLVCEVLEHLPFDDFPKALKEIFRICRGSVLLSEPDSRNILIGLRCKIPFFKTRDMLIKVQRGGTPIVKRGHYWEIGVTGFPLRRIRHAITQAGFTIAEEKTSLDTPRNYYFLLKKPGAYNGLCL</sequence>
<dbReference type="EMBL" id="MHQN01000006">
    <property type="protein sequence ID" value="OHA04023.1"/>
    <property type="molecule type" value="Genomic_DNA"/>
</dbReference>
<feature type="domain" description="Methyltransferase type 11" evidence="1">
    <location>
        <begin position="48"/>
        <end position="124"/>
    </location>
</feature>
<dbReference type="InterPro" id="IPR029063">
    <property type="entry name" value="SAM-dependent_MTases_sf"/>
</dbReference>
<gene>
    <name evidence="2" type="ORF">A3C92_03720</name>
</gene>
<evidence type="ECO:0000259" key="1">
    <source>
        <dbReference type="Pfam" id="PF08241"/>
    </source>
</evidence>
<protein>
    <recommendedName>
        <fullName evidence="1">Methyltransferase type 11 domain-containing protein</fullName>
    </recommendedName>
</protein>
<comment type="caution">
    <text evidence="2">The sequence shown here is derived from an EMBL/GenBank/DDBJ whole genome shotgun (WGS) entry which is preliminary data.</text>
</comment>
<name>A0A1G2KX62_9BACT</name>
<evidence type="ECO:0000313" key="2">
    <source>
        <dbReference type="EMBL" id="OHA04023.1"/>
    </source>
</evidence>
<dbReference type="Gene3D" id="3.40.50.150">
    <property type="entry name" value="Vaccinia Virus protein VP39"/>
    <property type="match status" value="1"/>
</dbReference>
<dbReference type="GO" id="GO:0008757">
    <property type="term" value="F:S-adenosylmethionine-dependent methyltransferase activity"/>
    <property type="evidence" value="ECO:0007669"/>
    <property type="project" value="InterPro"/>
</dbReference>
<dbReference type="InterPro" id="IPR013216">
    <property type="entry name" value="Methyltransf_11"/>
</dbReference>